<keyword evidence="2" id="KW-0456">Lyase</keyword>
<dbReference type="InterPro" id="IPR001753">
    <property type="entry name" value="Enoyl-CoA_hydra/iso"/>
</dbReference>
<gene>
    <name evidence="3" type="ORF">ETSY2_05470</name>
</gene>
<accession>W4MFL1</accession>
<reference evidence="3 4" key="1">
    <citation type="journal article" date="2014" name="Nature">
        <title>An environmental bacterial taxon with a large and distinct metabolic repertoire.</title>
        <authorList>
            <person name="Wilson M.C."/>
            <person name="Mori T."/>
            <person name="Ruckert C."/>
            <person name="Uria A.R."/>
            <person name="Helf M.J."/>
            <person name="Takada K."/>
            <person name="Gernert C."/>
            <person name="Steffens U.A."/>
            <person name="Heycke N."/>
            <person name="Schmitt S."/>
            <person name="Rinke C."/>
            <person name="Helfrich E.J."/>
            <person name="Brachmann A.O."/>
            <person name="Gurgui C."/>
            <person name="Wakimoto T."/>
            <person name="Kracht M."/>
            <person name="Crusemann M."/>
            <person name="Hentschel U."/>
            <person name="Abe I."/>
            <person name="Matsunaga S."/>
            <person name="Kalinowski J."/>
            <person name="Takeyama H."/>
            <person name="Piel J."/>
        </authorList>
    </citation>
    <scope>NUCLEOTIDE SEQUENCE [LARGE SCALE GENOMIC DNA]</scope>
    <source>
        <strain evidence="4">TSY2</strain>
    </source>
</reference>
<dbReference type="InterPro" id="IPR014748">
    <property type="entry name" value="Enoyl-CoA_hydra_C"/>
</dbReference>
<dbReference type="Gene3D" id="3.90.226.10">
    <property type="entry name" value="2-enoyl-CoA Hydratase, Chain A, domain 1"/>
    <property type="match status" value="1"/>
</dbReference>
<dbReference type="PANTHER" id="PTHR11941">
    <property type="entry name" value="ENOYL-COA HYDRATASE-RELATED"/>
    <property type="match status" value="1"/>
</dbReference>
<organism evidence="3 4">
    <name type="scientific">Candidatus Entotheonella gemina</name>
    <dbReference type="NCBI Taxonomy" id="1429439"/>
    <lineage>
        <taxon>Bacteria</taxon>
        <taxon>Pseudomonadati</taxon>
        <taxon>Nitrospinota/Tectimicrobiota group</taxon>
        <taxon>Candidatus Tectimicrobiota</taxon>
        <taxon>Candidatus Entotheonellia</taxon>
        <taxon>Candidatus Entotheonellales</taxon>
        <taxon>Candidatus Entotheonellaceae</taxon>
        <taxon>Candidatus Entotheonella</taxon>
    </lineage>
</organism>
<protein>
    <recommendedName>
        <fullName evidence="5">Enoyl-CoA hydratase</fullName>
    </recommendedName>
</protein>
<dbReference type="Pfam" id="PF00378">
    <property type="entry name" value="ECH_1"/>
    <property type="match status" value="1"/>
</dbReference>
<dbReference type="PANTHER" id="PTHR11941:SF54">
    <property type="entry name" value="ENOYL-COA HYDRATASE, MITOCHONDRIAL"/>
    <property type="match status" value="1"/>
</dbReference>
<dbReference type="EMBL" id="AZHX01000225">
    <property type="protein sequence ID" value="ETX08437.1"/>
    <property type="molecule type" value="Genomic_DNA"/>
</dbReference>
<evidence type="ECO:0000256" key="1">
    <source>
        <dbReference type="ARBA" id="ARBA00005254"/>
    </source>
</evidence>
<dbReference type="SUPFAM" id="SSF52096">
    <property type="entry name" value="ClpP/crotonase"/>
    <property type="match status" value="1"/>
</dbReference>
<evidence type="ECO:0000256" key="2">
    <source>
        <dbReference type="ARBA" id="ARBA00023239"/>
    </source>
</evidence>
<name>W4MFL1_9BACT</name>
<dbReference type="GO" id="GO:0016829">
    <property type="term" value="F:lyase activity"/>
    <property type="evidence" value="ECO:0007669"/>
    <property type="project" value="UniProtKB-KW"/>
</dbReference>
<dbReference type="HOGENOM" id="CLU_1810142_0_0_7"/>
<sequence>CDFRFMADHARIGMPLAKRGLLIPFPLVQKLVHMVGPVATSEILLRGAPLSAQRAHELNMVHRVLPSEQLEPETMALATELAANAPVSVRGFKQMIATAAQAHAERHEQAMHELMVQGMNSADAKEGLQAFLEKRAPQYTGR</sequence>
<dbReference type="Proteomes" id="UP000019140">
    <property type="component" value="Unassembled WGS sequence"/>
</dbReference>
<comment type="similarity">
    <text evidence="1">Belongs to the enoyl-CoA hydratase/isomerase family.</text>
</comment>
<feature type="non-terminal residue" evidence="3">
    <location>
        <position position="1"/>
    </location>
</feature>
<evidence type="ECO:0000313" key="3">
    <source>
        <dbReference type="EMBL" id="ETX08437.1"/>
    </source>
</evidence>
<dbReference type="GO" id="GO:0006635">
    <property type="term" value="P:fatty acid beta-oxidation"/>
    <property type="evidence" value="ECO:0007669"/>
    <property type="project" value="TreeGrafter"/>
</dbReference>
<dbReference type="InterPro" id="IPR029045">
    <property type="entry name" value="ClpP/crotonase-like_dom_sf"/>
</dbReference>
<dbReference type="Gene3D" id="1.10.12.10">
    <property type="entry name" value="Lyase 2-enoyl-coa Hydratase, Chain A, domain 2"/>
    <property type="match status" value="1"/>
</dbReference>
<evidence type="ECO:0008006" key="5">
    <source>
        <dbReference type="Google" id="ProtNLM"/>
    </source>
</evidence>
<dbReference type="CDD" id="cd06558">
    <property type="entry name" value="crotonase-like"/>
    <property type="match status" value="1"/>
</dbReference>
<comment type="caution">
    <text evidence="3">The sequence shown here is derived from an EMBL/GenBank/DDBJ whole genome shotgun (WGS) entry which is preliminary data.</text>
</comment>
<proteinExistence type="inferred from homology"/>
<keyword evidence="4" id="KW-1185">Reference proteome</keyword>
<evidence type="ECO:0000313" key="4">
    <source>
        <dbReference type="Proteomes" id="UP000019140"/>
    </source>
</evidence>
<dbReference type="AlphaFoldDB" id="W4MFL1"/>